<dbReference type="Proteomes" id="UP000017836">
    <property type="component" value="Unassembled WGS sequence"/>
</dbReference>
<protein>
    <submittedName>
        <fullName evidence="1">Uncharacterized protein</fullName>
    </submittedName>
</protein>
<accession>W1PD98</accession>
<name>W1PD98_AMBTC</name>
<organism evidence="1 2">
    <name type="scientific">Amborella trichopoda</name>
    <dbReference type="NCBI Taxonomy" id="13333"/>
    <lineage>
        <taxon>Eukaryota</taxon>
        <taxon>Viridiplantae</taxon>
        <taxon>Streptophyta</taxon>
        <taxon>Embryophyta</taxon>
        <taxon>Tracheophyta</taxon>
        <taxon>Spermatophyta</taxon>
        <taxon>Magnoliopsida</taxon>
        <taxon>Amborellales</taxon>
        <taxon>Amborellaceae</taxon>
        <taxon>Amborella</taxon>
    </lineage>
</organism>
<evidence type="ECO:0000313" key="1">
    <source>
        <dbReference type="EMBL" id="ERN05035.1"/>
    </source>
</evidence>
<dbReference type="EMBL" id="KI394012">
    <property type="protein sequence ID" value="ERN05035.1"/>
    <property type="molecule type" value="Genomic_DNA"/>
</dbReference>
<dbReference type="AlphaFoldDB" id="W1PD98"/>
<sequence length="190" mass="21451">MQRISKHGPAVVNQSISNKLPHCVATRLKTYLVQAWTGIPKTLILTAVSSSGLSKLTKARWLGMVLQVRGPPHDRIAQSWNILSCFGINFHHRSTGRSCTIRNPRLSFHIAFKLWANSKTDFLPVAGRVYNARPLSKLLLLAPVQRIRRGPRRLTRARAPRAIQARVGSRELGFTRITTGEIRRPNPIRR</sequence>
<dbReference type="HOGENOM" id="CLU_1429838_0_0_1"/>
<dbReference type="Gramene" id="ERN05035">
    <property type="protein sequence ID" value="ERN05035"/>
    <property type="gene ID" value="AMTR_s00053p00061240"/>
</dbReference>
<reference evidence="2" key="1">
    <citation type="journal article" date="2013" name="Science">
        <title>The Amborella genome and the evolution of flowering plants.</title>
        <authorList>
            <consortium name="Amborella Genome Project"/>
        </authorList>
    </citation>
    <scope>NUCLEOTIDE SEQUENCE [LARGE SCALE GENOMIC DNA]</scope>
</reference>
<keyword evidence="2" id="KW-1185">Reference proteome</keyword>
<proteinExistence type="predicted"/>
<evidence type="ECO:0000313" key="2">
    <source>
        <dbReference type="Proteomes" id="UP000017836"/>
    </source>
</evidence>
<gene>
    <name evidence="1" type="ORF">AMTR_s00053p00061240</name>
</gene>